<sequence>MQGETDRATQRAVMRCALLSSLDEALRRRLLARSRVLQFERGQTMFLQGAPASAFYLVIDGWVKLYRTAANGSEAVVATMTAGASFAVPVALRGDSYPVSAEAATDCRVLEVPAAAFRQLLVREPEAAIAVVSEVFQHLHELVRQVETLKARTGPERVAELLLDLAPSEGREAIVILPYDKSLIAARLGMTPESLSRAFARLRALGVNVERNRARISDLRALRAWLDEEPLPQGRAAR</sequence>
<evidence type="ECO:0000256" key="1">
    <source>
        <dbReference type="ARBA" id="ARBA00023015"/>
    </source>
</evidence>
<dbReference type="SMART" id="SM00100">
    <property type="entry name" value="cNMP"/>
    <property type="match status" value="1"/>
</dbReference>
<protein>
    <submittedName>
        <fullName evidence="6">cAMP-binding domain of CRP or a regulatory subunit of cAMP-dependent protein kinases</fullName>
    </submittedName>
</protein>
<dbReference type="STRING" id="990712.SAMN05216257_103433"/>
<dbReference type="PROSITE" id="PS50042">
    <property type="entry name" value="CNMP_BINDING_3"/>
    <property type="match status" value="1"/>
</dbReference>
<dbReference type="InterPro" id="IPR000595">
    <property type="entry name" value="cNMP-bd_dom"/>
</dbReference>
<evidence type="ECO:0000256" key="2">
    <source>
        <dbReference type="ARBA" id="ARBA00023125"/>
    </source>
</evidence>
<accession>A0A1G9DC71</accession>
<dbReference type="InterPro" id="IPR012318">
    <property type="entry name" value="HTH_CRP"/>
</dbReference>
<feature type="domain" description="HTH crp-type" evidence="5">
    <location>
        <begin position="152"/>
        <end position="220"/>
    </location>
</feature>
<dbReference type="InterPro" id="IPR018490">
    <property type="entry name" value="cNMP-bd_dom_sf"/>
</dbReference>
<dbReference type="SUPFAM" id="SSF51206">
    <property type="entry name" value="cAMP-binding domain-like"/>
    <property type="match status" value="1"/>
</dbReference>
<dbReference type="SUPFAM" id="SSF46785">
    <property type="entry name" value="Winged helix' DNA-binding domain"/>
    <property type="match status" value="1"/>
</dbReference>
<keyword evidence="6" id="KW-0808">Transferase</keyword>
<dbReference type="SMART" id="SM00419">
    <property type="entry name" value="HTH_CRP"/>
    <property type="match status" value="1"/>
</dbReference>
<dbReference type="PROSITE" id="PS51063">
    <property type="entry name" value="HTH_CRP_2"/>
    <property type="match status" value="1"/>
</dbReference>
<dbReference type="PANTHER" id="PTHR24567">
    <property type="entry name" value="CRP FAMILY TRANSCRIPTIONAL REGULATORY PROTEIN"/>
    <property type="match status" value="1"/>
</dbReference>
<dbReference type="GO" id="GO:0005829">
    <property type="term" value="C:cytosol"/>
    <property type="evidence" value="ECO:0007669"/>
    <property type="project" value="TreeGrafter"/>
</dbReference>
<dbReference type="Pfam" id="PF00027">
    <property type="entry name" value="cNMP_binding"/>
    <property type="match status" value="1"/>
</dbReference>
<proteinExistence type="predicted"/>
<dbReference type="InterPro" id="IPR050397">
    <property type="entry name" value="Env_Response_Regulators"/>
</dbReference>
<dbReference type="CDD" id="cd00038">
    <property type="entry name" value="CAP_ED"/>
    <property type="match status" value="1"/>
</dbReference>
<dbReference type="InterPro" id="IPR036390">
    <property type="entry name" value="WH_DNA-bd_sf"/>
</dbReference>
<dbReference type="GO" id="GO:0003677">
    <property type="term" value="F:DNA binding"/>
    <property type="evidence" value="ECO:0007669"/>
    <property type="project" value="UniProtKB-KW"/>
</dbReference>
<dbReference type="PANTHER" id="PTHR24567:SF68">
    <property type="entry name" value="DNA-BINDING TRANSCRIPTIONAL DUAL REGULATOR CRP"/>
    <property type="match status" value="1"/>
</dbReference>
<dbReference type="InterPro" id="IPR014710">
    <property type="entry name" value="RmlC-like_jellyroll"/>
</dbReference>
<dbReference type="Pfam" id="PF13545">
    <property type="entry name" value="HTH_Crp_2"/>
    <property type="match status" value="1"/>
</dbReference>
<keyword evidence="7" id="KW-1185">Reference proteome</keyword>
<keyword evidence="6" id="KW-0418">Kinase</keyword>
<dbReference type="OrthoDB" id="190787at2"/>
<evidence type="ECO:0000259" key="4">
    <source>
        <dbReference type="PROSITE" id="PS50042"/>
    </source>
</evidence>
<keyword evidence="3" id="KW-0804">Transcription</keyword>
<evidence type="ECO:0000313" key="7">
    <source>
        <dbReference type="Proteomes" id="UP000199328"/>
    </source>
</evidence>
<evidence type="ECO:0000256" key="3">
    <source>
        <dbReference type="ARBA" id="ARBA00023163"/>
    </source>
</evidence>
<keyword evidence="2" id="KW-0238">DNA-binding</keyword>
<dbReference type="InterPro" id="IPR036388">
    <property type="entry name" value="WH-like_DNA-bd_sf"/>
</dbReference>
<dbReference type="Gene3D" id="1.10.10.10">
    <property type="entry name" value="Winged helix-like DNA-binding domain superfamily/Winged helix DNA-binding domain"/>
    <property type="match status" value="1"/>
</dbReference>
<reference evidence="7" key="1">
    <citation type="submission" date="2016-10" db="EMBL/GenBank/DDBJ databases">
        <authorList>
            <person name="Varghese N."/>
            <person name="Submissions S."/>
        </authorList>
    </citation>
    <scope>NUCLEOTIDE SEQUENCE [LARGE SCALE GENOMIC DNA]</scope>
    <source>
        <strain evidence="7">CGMCC 1.10789</strain>
    </source>
</reference>
<organism evidence="6 7">
    <name type="scientific">Meinhardsimonia xiamenensis</name>
    <dbReference type="NCBI Taxonomy" id="990712"/>
    <lineage>
        <taxon>Bacteria</taxon>
        <taxon>Pseudomonadati</taxon>
        <taxon>Pseudomonadota</taxon>
        <taxon>Alphaproteobacteria</taxon>
        <taxon>Rhodobacterales</taxon>
        <taxon>Paracoccaceae</taxon>
        <taxon>Meinhardsimonia</taxon>
    </lineage>
</organism>
<feature type="domain" description="Cyclic nucleotide-binding" evidence="4">
    <location>
        <begin position="18"/>
        <end position="138"/>
    </location>
</feature>
<dbReference type="EMBL" id="FNFV01000003">
    <property type="protein sequence ID" value="SDK61450.1"/>
    <property type="molecule type" value="Genomic_DNA"/>
</dbReference>
<gene>
    <name evidence="6" type="ORF">SAMN05216257_103433</name>
</gene>
<keyword evidence="1" id="KW-0805">Transcription regulation</keyword>
<dbReference type="GO" id="GO:0016301">
    <property type="term" value="F:kinase activity"/>
    <property type="evidence" value="ECO:0007669"/>
    <property type="project" value="UniProtKB-KW"/>
</dbReference>
<dbReference type="AlphaFoldDB" id="A0A1G9DC71"/>
<dbReference type="Gene3D" id="2.60.120.10">
    <property type="entry name" value="Jelly Rolls"/>
    <property type="match status" value="1"/>
</dbReference>
<dbReference type="GO" id="GO:0003700">
    <property type="term" value="F:DNA-binding transcription factor activity"/>
    <property type="evidence" value="ECO:0007669"/>
    <property type="project" value="TreeGrafter"/>
</dbReference>
<name>A0A1G9DC71_9RHOB</name>
<dbReference type="Proteomes" id="UP000199328">
    <property type="component" value="Unassembled WGS sequence"/>
</dbReference>
<evidence type="ECO:0000259" key="5">
    <source>
        <dbReference type="PROSITE" id="PS51063"/>
    </source>
</evidence>
<evidence type="ECO:0000313" key="6">
    <source>
        <dbReference type="EMBL" id="SDK61450.1"/>
    </source>
</evidence>